<protein>
    <submittedName>
        <fullName evidence="1">Uncharacterized protein</fullName>
    </submittedName>
</protein>
<reference evidence="1 2" key="1">
    <citation type="submission" date="2018-11" db="EMBL/GenBank/DDBJ databases">
        <title>Draft genome sequence of Ferruginibacter sp. BO-59.</title>
        <authorList>
            <person name="Im W.T."/>
        </authorList>
    </citation>
    <scope>NUCLEOTIDE SEQUENCE [LARGE SCALE GENOMIC DNA]</scope>
    <source>
        <strain evidence="1 2">BO-59</strain>
    </source>
</reference>
<proteinExistence type="predicted"/>
<dbReference type="Proteomes" id="UP000267223">
    <property type="component" value="Unassembled WGS sequence"/>
</dbReference>
<evidence type="ECO:0000313" key="1">
    <source>
        <dbReference type="EMBL" id="RNI39984.1"/>
    </source>
</evidence>
<dbReference type="RefSeq" id="WP_123118875.1">
    <property type="nucleotide sequence ID" value="NZ_RJJR01000001.1"/>
</dbReference>
<dbReference type="OrthoDB" id="644173at2"/>
<evidence type="ECO:0000313" key="2">
    <source>
        <dbReference type="Proteomes" id="UP000267223"/>
    </source>
</evidence>
<sequence length="110" mass="12869">MKYDKDYPDMPTAEEGQPRVSLILPFELKMNHEKSLFDLLTLSANKAEKELRLTYPEERVAPVIKKLRRLIAGIHCRRNNQSICILVSPLTEKVYFFTGTRELKNNFPLF</sequence>
<comment type="caution">
    <text evidence="1">The sequence shown here is derived from an EMBL/GenBank/DDBJ whole genome shotgun (WGS) entry which is preliminary data.</text>
</comment>
<organism evidence="1 2">
    <name type="scientific">Hanamia caeni</name>
    <dbReference type="NCBI Taxonomy" id="2294116"/>
    <lineage>
        <taxon>Bacteria</taxon>
        <taxon>Pseudomonadati</taxon>
        <taxon>Bacteroidota</taxon>
        <taxon>Chitinophagia</taxon>
        <taxon>Chitinophagales</taxon>
        <taxon>Chitinophagaceae</taxon>
        <taxon>Hanamia</taxon>
    </lineage>
</organism>
<dbReference type="AlphaFoldDB" id="A0A3M9NQM4"/>
<accession>A0A3M9NQM4</accession>
<dbReference type="EMBL" id="RJJR01000001">
    <property type="protein sequence ID" value="RNI39984.1"/>
    <property type="molecule type" value="Genomic_DNA"/>
</dbReference>
<keyword evidence="2" id="KW-1185">Reference proteome</keyword>
<gene>
    <name evidence="1" type="ORF">EFY79_01395</name>
</gene>
<name>A0A3M9NQM4_9BACT</name>